<dbReference type="RefSeq" id="WP_338002419.1">
    <property type="nucleotide sequence ID" value="NZ_JAOPKA010000002.1"/>
</dbReference>
<comment type="caution">
    <text evidence="1">The sequence shown here is derived from an EMBL/GenBank/DDBJ whole genome shotgun (WGS) entry which is preliminary data.</text>
</comment>
<accession>A0AAP3E0P4</accession>
<dbReference type="Proteomes" id="UP001321018">
    <property type="component" value="Unassembled WGS sequence"/>
</dbReference>
<gene>
    <name evidence="1" type="ORF">OB960_04065</name>
</gene>
<reference evidence="1" key="1">
    <citation type="submission" date="2022-09" db="EMBL/GenBank/DDBJ databases">
        <title>Enrichment on poylsaccharides allowed isolation of novel metabolic and taxonomic groups of Haloarchaea.</title>
        <authorList>
            <person name="Sorokin D.Y."/>
            <person name="Elcheninov A.G."/>
            <person name="Khizhniak T.V."/>
            <person name="Kolganova T.V."/>
            <person name="Kublanov I.V."/>
        </authorList>
    </citation>
    <scope>NUCLEOTIDE SEQUENCE</scope>
    <source>
        <strain evidence="1">AArc-xg1-1</strain>
    </source>
</reference>
<proteinExistence type="predicted"/>
<sequence length="53" mass="6031">MEDDSAPKIDHPERLCNAVIGIVDDLEENDIIDDERASELRSEVYRAVDLSEE</sequence>
<organism evidence="1 2">
    <name type="scientific">Natronoglomus mannanivorans</name>
    <dbReference type="NCBI Taxonomy" id="2979990"/>
    <lineage>
        <taxon>Archaea</taxon>
        <taxon>Methanobacteriati</taxon>
        <taxon>Methanobacteriota</taxon>
        <taxon>Stenosarchaea group</taxon>
        <taxon>Halobacteria</taxon>
        <taxon>Halobacteriales</taxon>
        <taxon>Natrialbaceae</taxon>
        <taxon>Natronoglomus</taxon>
    </lineage>
</organism>
<protein>
    <submittedName>
        <fullName evidence="1">Uncharacterized protein</fullName>
    </submittedName>
</protein>
<dbReference type="EMBL" id="JAOPKA010000002">
    <property type="protein sequence ID" value="MCU4740573.1"/>
    <property type="molecule type" value="Genomic_DNA"/>
</dbReference>
<dbReference type="AlphaFoldDB" id="A0AAP3E0P4"/>
<evidence type="ECO:0000313" key="1">
    <source>
        <dbReference type="EMBL" id="MCU4740573.1"/>
    </source>
</evidence>
<name>A0AAP3E0P4_9EURY</name>
<evidence type="ECO:0000313" key="2">
    <source>
        <dbReference type="Proteomes" id="UP001321018"/>
    </source>
</evidence>